<sequence>MLNPLLLDYQWFGVLWLEENNQPIIIGYWFSKVKSGITQQAIHAGFSKWTEISDQPTIVTMYQSIRNKQQKQDWENRTRLSIRTIFKSPWKEASSGLYILKSRDKYPLHASAVHKKKFFIWLEHSALCETEEELQAFIKQVNEEHQDELVHKKTALLMK</sequence>
<comment type="caution">
    <text evidence="1">The sequence shown here is derived from an EMBL/GenBank/DDBJ whole genome shotgun (WGS) entry which is preliminary data.</text>
</comment>
<dbReference type="RefSeq" id="WP_127528310.1">
    <property type="nucleotide sequence ID" value="NZ_JAMDMW010000159.1"/>
</dbReference>
<evidence type="ECO:0000313" key="1">
    <source>
        <dbReference type="EMBL" id="MCY9692595.1"/>
    </source>
</evidence>
<keyword evidence="2" id="KW-1185">Reference proteome</keyword>
<reference evidence="1 2" key="1">
    <citation type="submission" date="2022-05" db="EMBL/GenBank/DDBJ databases">
        <title>Genome Sequencing of Bee-Associated Microbes.</title>
        <authorList>
            <person name="Dunlap C."/>
        </authorList>
    </citation>
    <scope>NUCLEOTIDE SEQUENCE [LARGE SCALE GENOMIC DNA]</scope>
    <source>
        <strain evidence="1 2">NRRL B-14421</strain>
    </source>
</reference>
<protein>
    <submittedName>
        <fullName evidence="1">Uncharacterized protein</fullName>
    </submittedName>
</protein>
<dbReference type="Proteomes" id="UP001527099">
    <property type="component" value="Unassembled WGS sequence"/>
</dbReference>
<organism evidence="1 2">
    <name type="scientific">Paenibacillus alginolyticus</name>
    <dbReference type="NCBI Taxonomy" id="59839"/>
    <lineage>
        <taxon>Bacteria</taxon>
        <taxon>Bacillati</taxon>
        <taxon>Bacillota</taxon>
        <taxon>Bacilli</taxon>
        <taxon>Bacillales</taxon>
        <taxon>Paenibacillaceae</taxon>
        <taxon>Paenibacillus</taxon>
    </lineage>
</organism>
<gene>
    <name evidence="1" type="ORF">M5X19_06750</name>
</gene>
<proteinExistence type="predicted"/>
<evidence type="ECO:0000313" key="2">
    <source>
        <dbReference type="Proteomes" id="UP001527099"/>
    </source>
</evidence>
<name>A0ABT4G8T6_9BACL</name>
<accession>A0ABT4G8T6</accession>
<dbReference type="EMBL" id="JAMDMX010000016">
    <property type="protein sequence ID" value="MCY9692595.1"/>
    <property type="molecule type" value="Genomic_DNA"/>
</dbReference>